<evidence type="ECO:0000313" key="2">
    <source>
        <dbReference type="EMBL" id="KIL53925.1"/>
    </source>
</evidence>
<feature type="non-terminal residue" evidence="2">
    <location>
        <position position="127"/>
    </location>
</feature>
<sequence>MDAAISNGTDLAQSTESLLSLTTAVAAANAEFLNSPSAASSITLLSTTDSSMSSALSDSQSKPHEQSSNALSTQLNCKLLYREMTGLESRIKQEDTQDNSDEPFETRILIKGCESEITNEMEKVKWN</sequence>
<dbReference type="EMBL" id="KN819118">
    <property type="protein sequence ID" value="KIL53925.1"/>
    <property type="molecule type" value="Genomic_DNA"/>
</dbReference>
<feature type="compositionally biased region" description="Low complexity" evidence="1">
    <location>
        <begin position="50"/>
        <end position="60"/>
    </location>
</feature>
<protein>
    <submittedName>
        <fullName evidence="2">Uncharacterized protein</fullName>
    </submittedName>
</protein>
<keyword evidence="3" id="KW-1185">Reference proteome</keyword>
<accession>A0A0C2RUL6</accession>
<evidence type="ECO:0000256" key="1">
    <source>
        <dbReference type="SAM" id="MobiDB-lite"/>
    </source>
</evidence>
<dbReference type="InParanoid" id="A0A0C2RUL6"/>
<name>A0A0C2RUL6_AMAMK</name>
<reference evidence="2 3" key="1">
    <citation type="submission" date="2014-04" db="EMBL/GenBank/DDBJ databases">
        <title>Evolutionary Origins and Diversification of the Mycorrhizal Mutualists.</title>
        <authorList>
            <consortium name="DOE Joint Genome Institute"/>
            <consortium name="Mycorrhizal Genomics Consortium"/>
            <person name="Kohler A."/>
            <person name="Kuo A."/>
            <person name="Nagy L.G."/>
            <person name="Floudas D."/>
            <person name="Copeland A."/>
            <person name="Barry K.W."/>
            <person name="Cichocki N."/>
            <person name="Veneault-Fourrey C."/>
            <person name="LaButti K."/>
            <person name="Lindquist E.A."/>
            <person name="Lipzen A."/>
            <person name="Lundell T."/>
            <person name="Morin E."/>
            <person name="Murat C."/>
            <person name="Riley R."/>
            <person name="Ohm R."/>
            <person name="Sun H."/>
            <person name="Tunlid A."/>
            <person name="Henrissat B."/>
            <person name="Grigoriev I.V."/>
            <person name="Hibbett D.S."/>
            <person name="Martin F."/>
        </authorList>
    </citation>
    <scope>NUCLEOTIDE SEQUENCE [LARGE SCALE GENOMIC DNA]</scope>
    <source>
        <strain evidence="2 3">Koide BX008</strain>
    </source>
</reference>
<dbReference type="HOGENOM" id="CLU_1975700_0_0_1"/>
<dbReference type="Proteomes" id="UP000054549">
    <property type="component" value="Unassembled WGS sequence"/>
</dbReference>
<feature type="region of interest" description="Disordered" evidence="1">
    <location>
        <begin position="50"/>
        <end position="71"/>
    </location>
</feature>
<dbReference type="AlphaFoldDB" id="A0A0C2RUL6"/>
<gene>
    <name evidence="2" type="ORF">M378DRAFT_19386</name>
</gene>
<organism evidence="2 3">
    <name type="scientific">Amanita muscaria (strain Koide BX008)</name>
    <dbReference type="NCBI Taxonomy" id="946122"/>
    <lineage>
        <taxon>Eukaryota</taxon>
        <taxon>Fungi</taxon>
        <taxon>Dikarya</taxon>
        <taxon>Basidiomycota</taxon>
        <taxon>Agaricomycotina</taxon>
        <taxon>Agaricomycetes</taxon>
        <taxon>Agaricomycetidae</taxon>
        <taxon>Agaricales</taxon>
        <taxon>Pluteineae</taxon>
        <taxon>Amanitaceae</taxon>
        <taxon>Amanita</taxon>
    </lineage>
</organism>
<evidence type="ECO:0000313" key="3">
    <source>
        <dbReference type="Proteomes" id="UP000054549"/>
    </source>
</evidence>
<proteinExistence type="predicted"/>